<comment type="caution">
    <text evidence="3">The sequence shown here is derived from an EMBL/GenBank/DDBJ whole genome shotgun (WGS) entry which is preliminary data.</text>
</comment>
<organism evidence="3 4">
    <name type="scientific">Streptomyces thermospinosisporus</name>
    <dbReference type="NCBI Taxonomy" id="161482"/>
    <lineage>
        <taxon>Bacteria</taxon>
        <taxon>Bacillati</taxon>
        <taxon>Actinomycetota</taxon>
        <taxon>Actinomycetes</taxon>
        <taxon>Kitasatosporales</taxon>
        <taxon>Streptomycetaceae</taxon>
        <taxon>Streptomyces</taxon>
    </lineage>
</organism>
<evidence type="ECO:0000256" key="1">
    <source>
        <dbReference type="SAM" id="MobiDB-lite"/>
    </source>
</evidence>
<gene>
    <name evidence="3" type="ORF">GCM10009601_04610</name>
</gene>
<keyword evidence="2" id="KW-1133">Transmembrane helix</keyword>
<dbReference type="Proteomes" id="UP001500973">
    <property type="component" value="Unassembled WGS sequence"/>
</dbReference>
<protein>
    <recommendedName>
        <fullName evidence="5">Serine/threonine protein kinase</fullName>
    </recommendedName>
</protein>
<evidence type="ECO:0000313" key="3">
    <source>
        <dbReference type="EMBL" id="GAA1415258.1"/>
    </source>
</evidence>
<reference evidence="4" key="1">
    <citation type="journal article" date="2019" name="Int. J. Syst. Evol. Microbiol.">
        <title>The Global Catalogue of Microorganisms (GCM) 10K type strain sequencing project: providing services to taxonomists for standard genome sequencing and annotation.</title>
        <authorList>
            <consortium name="The Broad Institute Genomics Platform"/>
            <consortium name="The Broad Institute Genome Sequencing Center for Infectious Disease"/>
            <person name="Wu L."/>
            <person name="Ma J."/>
        </authorList>
    </citation>
    <scope>NUCLEOTIDE SEQUENCE [LARGE SCALE GENOMIC DNA]</scope>
    <source>
        <strain evidence="4">JCM 11756</strain>
    </source>
</reference>
<feature type="transmembrane region" description="Helical" evidence="2">
    <location>
        <begin position="29"/>
        <end position="50"/>
    </location>
</feature>
<proteinExistence type="predicted"/>
<keyword evidence="4" id="KW-1185">Reference proteome</keyword>
<dbReference type="EMBL" id="BAAAIZ010000005">
    <property type="protein sequence ID" value="GAA1415258.1"/>
    <property type="molecule type" value="Genomic_DNA"/>
</dbReference>
<dbReference type="RefSeq" id="WP_344009679.1">
    <property type="nucleotide sequence ID" value="NZ_BAAAIZ010000005.1"/>
</dbReference>
<evidence type="ECO:0000256" key="2">
    <source>
        <dbReference type="SAM" id="Phobius"/>
    </source>
</evidence>
<feature type="region of interest" description="Disordered" evidence="1">
    <location>
        <begin position="60"/>
        <end position="81"/>
    </location>
</feature>
<keyword evidence="2" id="KW-0812">Transmembrane</keyword>
<evidence type="ECO:0008006" key="5">
    <source>
        <dbReference type="Google" id="ProtNLM"/>
    </source>
</evidence>
<evidence type="ECO:0000313" key="4">
    <source>
        <dbReference type="Proteomes" id="UP001500973"/>
    </source>
</evidence>
<sequence>MVDPSQEPDARDKTAESSVSGPSGGVPRWVKVSGLVTLVVALLVVVMLLIPGNHGPGRHLGGQAPLGGVTATTGPATGGTG</sequence>
<feature type="region of interest" description="Disordered" evidence="1">
    <location>
        <begin position="1"/>
        <end position="27"/>
    </location>
</feature>
<accession>A0ABP4J8Y7</accession>
<name>A0ABP4J8Y7_9ACTN</name>
<feature type="compositionally biased region" description="Low complexity" evidence="1">
    <location>
        <begin position="17"/>
        <end position="27"/>
    </location>
</feature>
<keyword evidence="2" id="KW-0472">Membrane</keyword>